<dbReference type="AlphaFoldDB" id="A0A1I6BRX3"/>
<sequence>MAAYAAQRAVERQLVVRVQEPVRDIKTTGRAGILQSNLTSKCATVSVSHTVDIQDSRVNELAVQYSA</sequence>
<reference evidence="2" key="1">
    <citation type="submission" date="2016-10" db="EMBL/GenBank/DDBJ databases">
        <authorList>
            <person name="Varghese N."/>
            <person name="Submissions S."/>
        </authorList>
    </citation>
    <scope>NUCLEOTIDE SEQUENCE [LARGE SCALE GENOMIC DNA]</scope>
    <source>
        <strain evidence="2">OR362-8,ATCC BAA-1266,JCM 13504</strain>
    </source>
</reference>
<gene>
    <name evidence="1" type="ORF">SAMN04515668_5025</name>
</gene>
<dbReference type="EMBL" id="FOXS01000012">
    <property type="protein sequence ID" value="SFQ83675.1"/>
    <property type="molecule type" value="Genomic_DNA"/>
</dbReference>
<organism evidence="1 2">
    <name type="scientific">Hymenobacter arizonensis</name>
    <name type="common">Siccationidurans arizonensis</name>
    <dbReference type="NCBI Taxonomy" id="1227077"/>
    <lineage>
        <taxon>Bacteria</taxon>
        <taxon>Pseudomonadati</taxon>
        <taxon>Bacteroidota</taxon>
        <taxon>Cytophagia</taxon>
        <taxon>Cytophagales</taxon>
        <taxon>Hymenobacteraceae</taxon>
        <taxon>Hymenobacter</taxon>
    </lineage>
</organism>
<dbReference type="Proteomes" id="UP000199029">
    <property type="component" value="Unassembled WGS sequence"/>
</dbReference>
<evidence type="ECO:0000313" key="2">
    <source>
        <dbReference type="Proteomes" id="UP000199029"/>
    </source>
</evidence>
<dbReference type="RefSeq" id="WP_092679040.1">
    <property type="nucleotide sequence ID" value="NZ_FOXS01000012.1"/>
</dbReference>
<dbReference type="STRING" id="1227077.SAMN04515668_5025"/>
<evidence type="ECO:0000313" key="1">
    <source>
        <dbReference type="EMBL" id="SFQ83675.1"/>
    </source>
</evidence>
<proteinExistence type="predicted"/>
<protein>
    <submittedName>
        <fullName evidence="1">Uncharacterized protein</fullName>
    </submittedName>
</protein>
<accession>A0A1I6BRX3</accession>
<keyword evidence="2" id="KW-1185">Reference proteome</keyword>
<name>A0A1I6BRX3_HYMAR</name>